<dbReference type="NCBIfam" id="TIGR02854">
    <property type="entry name" value="spore_II_GA"/>
    <property type="match status" value="1"/>
</dbReference>
<keyword evidence="2" id="KW-0812">Transmembrane</keyword>
<feature type="transmembrane region" description="Helical" evidence="2">
    <location>
        <begin position="58"/>
        <end position="78"/>
    </location>
</feature>
<feature type="transmembrane region" description="Helical" evidence="2">
    <location>
        <begin position="32"/>
        <end position="52"/>
    </location>
</feature>
<reference evidence="3 4" key="1">
    <citation type="submission" date="2021-03" db="EMBL/GenBank/DDBJ databases">
        <title>Antimicrobial resistance genes in bacteria isolated from Japanese honey, and their potential for conferring macrolide and lincosamide resistance in the American foulbrood pathogen Paenibacillus larvae.</title>
        <authorList>
            <person name="Okamoto M."/>
            <person name="Kumagai M."/>
            <person name="Kanamori H."/>
            <person name="Takamatsu D."/>
        </authorList>
    </citation>
    <scope>NUCLEOTIDE SEQUENCE [LARGE SCALE GENOMIC DNA]</scope>
    <source>
        <strain evidence="3 4">J42TS3</strain>
    </source>
</reference>
<proteinExistence type="predicted"/>
<dbReference type="RefSeq" id="WP_213653852.1">
    <property type="nucleotide sequence ID" value="NZ_BOSL01000002.1"/>
</dbReference>
<keyword evidence="2" id="KW-1133">Transmembrane helix</keyword>
<keyword evidence="2" id="KW-0472">Membrane</keyword>
<name>A0ABQ4M6X8_9BACL</name>
<dbReference type="InterPro" id="IPR005081">
    <property type="entry name" value="SpoIIGA"/>
</dbReference>
<dbReference type="Pfam" id="PF03419">
    <property type="entry name" value="Peptidase_U4"/>
    <property type="match status" value="1"/>
</dbReference>
<evidence type="ECO:0000256" key="1">
    <source>
        <dbReference type="SAM" id="MobiDB-lite"/>
    </source>
</evidence>
<dbReference type="EMBL" id="BOSL01000002">
    <property type="protein sequence ID" value="GIP51751.1"/>
    <property type="molecule type" value="Genomic_DNA"/>
</dbReference>
<evidence type="ECO:0000313" key="4">
    <source>
        <dbReference type="Proteomes" id="UP000679992"/>
    </source>
</evidence>
<dbReference type="Proteomes" id="UP000679992">
    <property type="component" value="Unassembled WGS sequence"/>
</dbReference>
<feature type="region of interest" description="Disordered" evidence="1">
    <location>
        <begin position="305"/>
        <end position="332"/>
    </location>
</feature>
<feature type="transmembrane region" description="Helical" evidence="2">
    <location>
        <begin position="90"/>
        <end position="109"/>
    </location>
</feature>
<gene>
    <name evidence="3" type="primary">spoIIGA</name>
    <name evidence="3" type="ORF">J42TS3_07860</name>
</gene>
<feature type="transmembrane region" description="Helical" evidence="2">
    <location>
        <begin position="129"/>
        <end position="149"/>
    </location>
</feature>
<comment type="caution">
    <text evidence="3">The sequence shown here is derived from an EMBL/GenBank/DDBJ whole genome shotgun (WGS) entry which is preliminary data.</text>
</comment>
<evidence type="ECO:0000256" key="2">
    <source>
        <dbReference type="SAM" id="Phobius"/>
    </source>
</evidence>
<feature type="transmembrane region" description="Helical" evidence="2">
    <location>
        <begin position="6"/>
        <end position="25"/>
    </location>
</feature>
<evidence type="ECO:0000313" key="3">
    <source>
        <dbReference type="EMBL" id="GIP51751.1"/>
    </source>
</evidence>
<organism evidence="3 4">
    <name type="scientific">Paenibacillus vini</name>
    <dbReference type="NCBI Taxonomy" id="1476024"/>
    <lineage>
        <taxon>Bacteria</taxon>
        <taxon>Bacillati</taxon>
        <taxon>Bacillota</taxon>
        <taxon>Bacilli</taxon>
        <taxon>Bacillales</taxon>
        <taxon>Paenibacillaceae</taxon>
        <taxon>Paenibacillus</taxon>
    </lineage>
</organism>
<keyword evidence="4" id="KW-1185">Reference proteome</keyword>
<dbReference type="PIRSF" id="PIRSF018571">
    <property type="entry name" value="SpoIIGA"/>
    <property type="match status" value="1"/>
</dbReference>
<accession>A0ABQ4M6X8</accession>
<sequence>MVVYLDLIFLMNLLIDGSLLAVTAWMRKRKVVVWRLLLSAAVGASYVVMMFLPELSFLFTFLVKFLFSVVMLWIAFGFGSLQNYLRNLGAFYIVNFAAAGGILGIHYLLQSSGDLWNGIWYSASGGMGFSLQIGTLFVLFVFFAVLIWFKLVISSRRRQELISSYLAEVKVRIGEAEICCTGLIDTGNQLTDPLSRLPVMVMETSLWSEFLPGSLKGLEAGSQADNLILEWSEDEEFPWRDRLRLVPYRGLNRGSQFMVALKPDEVTVMLEGREIRNTRVLVGLDGGSLSSEGAYRAIIHPSLAGEAEESGTDRKSFGNGKPDQGARSHAGV</sequence>
<protein>
    <submittedName>
        <fullName evidence="3">Sporulation sigma-E factor-processing peptidase</fullName>
    </submittedName>
</protein>